<keyword evidence="2" id="KW-1185">Reference proteome</keyword>
<reference evidence="2" key="1">
    <citation type="submission" date="2015-08" db="EMBL/GenBank/DDBJ databases">
        <title>Genome sequencing project for genomic taxonomy and phylogenomics of Bacillus-like bacteria.</title>
        <authorList>
            <person name="Liu B."/>
            <person name="Wang J."/>
            <person name="Zhu Y."/>
            <person name="Liu G."/>
            <person name="Chen Q."/>
            <person name="Chen Z."/>
            <person name="Lan J."/>
            <person name="Che J."/>
            <person name="Ge C."/>
            <person name="Shi H."/>
            <person name="Pan Z."/>
            <person name="Liu X."/>
        </authorList>
    </citation>
    <scope>NUCLEOTIDE SEQUENCE [LARGE SCALE GENOMIC DNA]</scope>
    <source>
        <strain evidence="2">FJAT-22460</strain>
    </source>
</reference>
<comment type="caution">
    <text evidence="1">The sequence shown here is derived from an EMBL/GenBank/DDBJ whole genome shotgun (WGS) entry which is preliminary data.</text>
</comment>
<organism evidence="1 2">
    <name type="scientific">Paenibacillus solani</name>
    <dbReference type="NCBI Taxonomy" id="1705565"/>
    <lineage>
        <taxon>Bacteria</taxon>
        <taxon>Bacillati</taxon>
        <taxon>Bacillota</taxon>
        <taxon>Bacilli</taxon>
        <taxon>Bacillales</taxon>
        <taxon>Paenibacillaceae</taxon>
        <taxon>Paenibacillus</taxon>
    </lineage>
</organism>
<evidence type="ECO:0000313" key="2">
    <source>
        <dbReference type="Proteomes" id="UP000036932"/>
    </source>
</evidence>
<protein>
    <submittedName>
        <fullName evidence="1">Uncharacterized protein</fullName>
    </submittedName>
</protein>
<evidence type="ECO:0000313" key="1">
    <source>
        <dbReference type="EMBL" id="KOR89304.1"/>
    </source>
</evidence>
<sequence>MSRRENFIGFQLNFLGVGQHVMLSPQPTIEETISQMEGVFQEPSSEVSPLPTGLHYDKDTNWIIGLDFTVLDYIRMKALFLDPGQYGIVVSLSSPKAGDLEGLELEILYEKISRSLGAYKGRLALPSNFKRMDYGSFVLITPEIYVELYTNGDFHVDIGFPQHLDFSRSLSIEAFPYTGGGGFYIGKLSEQASSRRNIPRNSTSVTEFGIGMRLGVGKTIEQGIFKAGLNLTIMGIVEGVIATKPGGFVLSSDDKNYWLKGVLGVAGELYGEVDFSVVTAAVRFDVKAPAEVIFETNQDTPVKVSVDVSAEAEIKVDFKVTKGKVKKSFHTKLSTDFVIENKNSLRLEAPQATLDWHRIIPRQPIEIGLFTIPHISVCDDVNGKRVLNYTVMTYIGSEGQTDPSFKELVRGILIWSINAYLKRTNPSSSSNLEDVLNLDVRLDDLVQFMKYLVGDKSTGQTIIEYGNSDEKDILTFMNHYFSIKMFYPEQQDGTNCGESDQELELCYFPMIPDMTLEATLYKGDGSEKVLHPKIDFRRDNPRDPDYLKAIKDYIRSMLPDFKTSAEEEHDLASYRKAQYSQSPQTFAVHFTQDYVTMIARESTTAALAWMAQSGKNSIKLGELVADDKVMTMQMVQDLAGMASRYCLFGMTVPGPENTAFKKGTPLYPIYQLIGQQFTVPMLQANDKILIRMSNVRNPDPALSVDFYPYPDATGQGEPDVAIDVPPCELERFRDLQRIELKDEFKNVSPMVSYRDVREKYSFKAHLIWNTDKWILPFSEPLMRKQYLADPPIEVDLMIYNKKEKTCQSVDPSRYQLATKLEVEIRRGHVVPGISDHDNEAIYEVIGTDEGSQRLLEKLYSSMTQDSNASIQSIQLLYSTKGVDGLQSEDGAEVFLFRTNLSNFGKPPALTKSLKEDIHKQQWIIRYLLQSSIVRFDGFFLAYCKDNKGLPKEVFDGKDSARVTIFIEYESNQQLQPYMNSLIWIQGSDIDLNEHELYFEEQSESVRLSAIPEGHVGIEVIRKSSEGETYLERYLKDQFNLIGFTLEGSSGGHATIPAQNQAALPVSAHIEENGEKHYAFVVPVSQFHKDYKFNTLRGPVVSNPYAGAGESVQIRLHLQDGFGNRLSQPDFLISLPLYLRSPMIPIHQWPGIELQYDFIKDQGGIHLKLTIRLQEELYSSVNDPKGEGARLALVCYKKILIQMAQDGVDVFLDASLAPQSYNMDKAGLLHYINQCIAFFEAVIIDPQQGAIHVDLLTYSYPVVLDQSDTIFELTVSLVIKRTDRMDDLIDPAFSHVKEVREGMSMILPSALKGKLTNNNHPLEQPTLQAFAQSFEEYFQAKLATGSSRNKGCKQGMDKALWVVQLQKLQIQIDHKSYAFSPALNARRKLKATFNLQTYDGLPELEHHQVLDVNLLAKECLQLTDKLLECRYAELAYRVDDGITFEKIMDCKRTLAGIIASSLEHTGVLNPDYPDNSNHAEAQERFKQQLRYKLSDAYETDAIVQHMVTTTMPVVQEKIAPRLYGQMTTVGEQQKEYVFSDAKIPLQGTSTYLTYLFDTKKPKDYEIQQWDQLVFRISHVEHDIQDLPSMEGYQTASWLALIIPYDVAINSGNNEKPSIPIIIKECPGSSPSLPVHWHEHQEQASTLKQARLWKYKYNYEMVEMMSIQDRIKVKIILDFPSNLTENDPFQEFAHALAQFRLSCLGIKAVLDGLLNPQGCQTSQAKIPIEFLLTSLTLLTDKWRWWVSQAAISDEGLSSTVLKYEIQEMPDKDGDHDSPLVISISENTRSKINIEYPVITIDGYVTETVTTGMYRFLNEQDLGNGRRVYLIFKDRGKKEHLKKTVHLDNIDIIQYRTAWAETQLTRNEGIFDTGMSKFYMKTNPKFVFESMAVKFGSPLEPLLIHRKPMNIAELDGSPTIMPLNQHINGLFEHVLEGRLQKGHALKGWVKYRFPLFEGTPDIYSVSVPSNLLVQFEYDPDTQTGKDIVDALAAKILDKFKRKDGPRPTVGTLVFELGMFESRVTKRPPILRLKNLYLDVDNIQELVEQSKP</sequence>
<accession>A0A0M1P5J0</accession>
<gene>
    <name evidence="1" type="ORF">AM231_09205</name>
</gene>
<dbReference type="Proteomes" id="UP000036932">
    <property type="component" value="Unassembled WGS sequence"/>
</dbReference>
<dbReference type="OrthoDB" id="8248741at2"/>
<dbReference type="EMBL" id="LIUT01000001">
    <property type="protein sequence ID" value="KOR89304.1"/>
    <property type="molecule type" value="Genomic_DNA"/>
</dbReference>
<proteinExistence type="predicted"/>
<dbReference type="RefSeq" id="WP_054402357.1">
    <property type="nucleotide sequence ID" value="NZ_LIUT01000001.1"/>
</dbReference>
<name>A0A0M1P5J0_9BACL</name>
<dbReference type="PATRIC" id="fig|1705565.3.peg.3811"/>